<dbReference type="AlphaFoldDB" id="A0A6A6UHB9"/>
<name>A0A6A6UHB9_9PEZI</name>
<keyword evidence="2" id="KW-0812">Transmembrane</keyword>
<reference evidence="3" key="1">
    <citation type="journal article" date="2020" name="Stud. Mycol.">
        <title>101 Dothideomycetes genomes: a test case for predicting lifestyles and emergence of pathogens.</title>
        <authorList>
            <person name="Haridas S."/>
            <person name="Albert R."/>
            <person name="Binder M."/>
            <person name="Bloem J."/>
            <person name="Labutti K."/>
            <person name="Salamov A."/>
            <person name="Andreopoulos B."/>
            <person name="Baker S."/>
            <person name="Barry K."/>
            <person name="Bills G."/>
            <person name="Bluhm B."/>
            <person name="Cannon C."/>
            <person name="Castanera R."/>
            <person name="Culley D."/>
            <person name="Daum C."/>
            <person name="Ezra D."/>
            <person name="Gonzalez J."/>
            <person name="Henrissat B."/>
            <person name="Kuo A."/>
            <person name="Liang C."/>
            <person name="Lipzen A."/>
            <person name="Lutzoni F."/>
            <person name="Magnuson J."/>
            <person name="Mondo S."/>
            <person name="Nolan M."/>
            <person name="Ohm R."/>
            <person name="Pangilinan J."/>
            <person name="Park H.-J."/>
            <person name="Ramirez L."/>
            <person name="Alfaro M."/>
            <person name="Sun H."/>
            <person name="Tritt A."/>
            <person name="Yoshinaga Y."/>
            <person name="Zwiers L.-H."/>
            <person name="Turgeon B."/>
            <person name="Goodwin S."/>
            <person name="Spatafora J."/>
            <person name="Crous P."/>
            <person name="Grigoriev I."/>
        </authorList>
    </citation>
    <scope>NUCLEOTIDE SEQUENCE</scope>
    <source>
        <strain evidence="3">CBS 115976</strain>
    </source>
</reference>
<evidence type="ECO:0000313" key="3">
    <source>
        <dbReference type="EMBL" id="KAF2670951.1"/>
    </source>
</evidence>
<feature type="transmembrane region" description="Helical" evidence="2">
    <location>
        <begin position="553"/>
        <end position="579"/>
    </location>
</feature>
<protein>
    <submittedName>
        <fullName evidence="3">Uncharacterized protein</fullName>
    </submittedName>
</protein>
<dbReference type="Proteomes" id="UP000799302">
    <property type="component" value="Unassembled WGS sequence"/>
</dbReference>
<feature type="transmembrane region" description="Helical" evidence="2">
    <location>
        <begin position="512"/>
        <end position="532"/>
    </location>
</feature>
<sequence>MDLEAPPVVDNNGARLSSSPALSPVIIDPPDSRVRSIHLETMDDEPLVDPGMRNIDFFDGDTSEEDDSLYGPAQKDGQPRQKRINGTSDSFPTPPVVRCNNDADGPKTIAPPRPPRSPETSARNSGSYQPLDMAVPGQPIPGLPGFQTVPVEHYTNSTRNRQSEGSRLSRLLEPSDIPTELPGVSAPPPTANSMLVDKAKTDPILDLHALTLEAIIRTNNDRSNSVPDSASTANTITEPEVAANPRRRVSILPPPIEVDRAKTASAPIVRTPYPHSISIRKSYVRQSHISTLDATPEAILVLTLRRRPSAPHTTHIRELHIPGSLDITPLAVPATPLTGAKVKTAQSEAHFATLDFDDAHLFNKLRSAYASLAGPWRLLSARTLHTISLTHSPNCISITTGSGCPHTSSRSPSYVAAHGLQDSFSADKLMAQYKHPARGKAQYMWVHWAHRLATTPALLQPPAPAPPADSPARRMFDARERLDALREQEAEKGHGECVAGLEFVQGWAIGRILGMGGLVVILAILGALLWILEGVSPRVLKAGFNAGGERVGAGCAIGLLGLAVGWTMVGMWALASWLVD</sequence>
<gene>
    <name evidence="3" type="ORF">BT63DRAFT_453322</name>
</gene>
<organism evidence="3 4">
    <name type="scientific">Microthyrium microscopicum</name>
    <dbReference type="NCBI Taxonomy" id="703497"/>
    <lineage>
        <taxon>Eukaryota</taxon>
        <taxon>Fungi</taxon>
        <taxon>Dikarya</taxon>
        <taxon>Ascomycota</taxon>
        <taxon>Pezizomycotina</taxon>
        <taxon>Dothideomycetes</taxon>
        <taxon>Dothideomycetes incertae sedis</taxon>
        <taxon>Microthyriales</taxon>
        <taxon>Microthyriaceae</taxon>
        <taxon>Microthyrium</taxon>
    </lineage>
</organism>
<feature type="compositionally biased region" description="Acidic residues" evidence="1">
    <location>
        <begin position="58"/>
        <end position="68"/>
    </location>
</feature>
<keyword evidence="4" id="KW-1185">Reference proteome</keyword>
<feature type="region of interest" description="Disordered" evidence="1">
    <location>
        <begin position="1"/>
        <end position="139"/>
    </location>
</feature>
<evidence type="ECO:0000256" key="2">
    <source>
        <dbReference type="SAM" id="Phobius"/>
    </source>
</evidence>
<keyword evidence="2" id="KW-0472">Membrane</keyword>
<evidence type="ECO:0000313" key="4">
    <source>
        <dbReference type="Proteomes" id="UP000799302"/>
    </source>
</evidence>
<feature type="compositionally biased region" description="Basic and acidic residues" evidence="1">
    <location>
        <begin position="30"/>
        <end position="41"/>
    </location>
</feature>
<dbReference type="OrthoDB" id="6021743at2759"/>
<evidence type="ECO:0000256" key="1">
    <source>
        <dbReference type="SAM" id="MobiDB-lite"/>
    </source>
</evidence>
<dbReference type="EMBL" id="MU004233">
    <property type="protein sequence ID" value="KAF2670951.1"/>
    <property type="molecule type" value="Genomic_DNA"/>
</dbReference>
<keyword evidence="2" id="KW-1133">Transmembrane helix</keyword>
<feature type="compositionally biased region" description="Polar residues" evidence="1">
    <location>
        <begin position="118"/>
        <end position="128"/>
    </location>
</feature>
<proteinExistence type="predicted"/>
<accession>A0A6A6UHB9</accession>